<organism evidence="1 2">
    <name type="scientific">Candidatus Cyrtobacter comes</name>
    <dbReference type="NCBI Taxonomy" id="675776"/>
    <lineage>
        <taxon>Bacteria</taxon>
        <taxon>Pseudomonadati</taxon>
        <taxon>Pseudomonadota</taxon>
        <taxon>Alphaproteobacteria</taxon>
        <taxon>Rickettsiales</taxon>
        <taxon>Candidatus Midichloriaceae</taxon>
        <taxon>Candidatus Cyrtobacter</taxon>
    </lineage>
</organism>
<comment type="caution">
    <text evidence="1">The sequence shown here is derived from an EMBL/GenBank/DDBJ whole genome shotgun (WGS) entry which is preliminary data.</text>
</comment>
<sequence length="151" mass="17035">MDLFYPNEREKLIKYIRENHPCKIAALDIGRKKVGFAICNTLVKASVARVSFVNCSLNSISQKLKEENIKALIIGISMMGEEIIESALYIKNCAKKICTNLNIPGLLVNEAFTTTIADSILRLEGMNRRERNQKDDSIAALIMLDEFLEKL</sequence>
<dbReference type="InterPro" id="IPR037027">
    <property type="entry name" value="YqgF/RNaseH-like_dom_sf"/>
</dbReference>
<dbReference type="InterPro" id="IPR012337">
    <property type="entry name" value="RNaseH-like_sf"/>
</dbReference>
<evidence type="ECO:0000313" key="2">
    <source>
        <dbReference type="Proteomes" id="UP001293791"/>
    </source>
</evidence>
<dbReference type="SUPFAM" id="SSF53098">
    <property type="entry name" value="Ribonuclease H-like"/>
    <property type="match status" value="1"/>
</dbReference>
<dbReference type="PANTHER" id="PTHR33317:SF4">
    <property type="entry name" value="POLYNUCLEOTIDYL TRANSFERASE, RIBONUCLEASE H-LIKE SUPERFAMILY PROTEIN"/>
    <property type="match status" value="1"/>
</dbReference>
<dbReference type="PANTHER" id="PTHR33317">
    <property type="entry name" value="POLYNUCLEOTIDYL TRANSFERASE, RIBONUCLEASE H-LIKE SUPERFAMILY PROTEIN"/>
    <property type="match status" value="1"/>
</dbReference>
<dbReference type="Proteomes" id="UP001293791">
    <property type="component" value="Unassembled WGS sequence"/>
</dbReference>
<accession>A0ABU5L8R9</accession>
<dbReference type="InterPro" id="IPR005227">
    <property type="entry name" value="YqgF"/>
</dbReference>
<dbReference type="Gene3D" id="3.30.420.140">
    <property type="entry name" value="YqgF/RNase H-like domain"/>
    <property type="match status" value="1"/>
</dbReference>
<name>A0ABU5L8R9_9RICK</name>
<proteinExistence type="predicted"/>
<keyword evidence="2" id="KW-1185">Reference proteome</keyword>
<dbReference type="EMBL" id="JARGYT010000037">
    <property type="protein sequence ID" value="MDZ5762320.1"/>
    <property type="molecule type" value="Genomic_DNA"/>
</dbReference>
<gene>
    <name evidence="1" type="ORF">Cyrtocomes_00699</name>
</gene>
<protein>
    <submittedName>
        <fullName evidence="1">Holliday junction resolvase</fullName>
    </submittedName>
</protein>
<evidence type="ECO:0000313" key="1">
    <source>
        <dbReference type="EMBL" id="MDZ5762320.1"/>
    </source>
</evidence>
<dbReference type="NCBIfam" id="TIGR00250">
    <property type="entry name" value="RNAse_H_YqgF"/>
    <property type="match status" value="1"/>
</dbReference>
<dbReference type="CDD" id="cd16964">
    <property type="entry name" value="YqgF"/>
    <property type="match status" value="1"/>
</dbReference>
<reference evidence="1 2" key="1">
    <citation type="submission" date="2023-02" db="EMBL/GenBank/DDBJ databases">
        <title>Host association and intracellularity evolved multiple times independently in the Rickettsiales.</title>
        <authorList>
            <person name="Castelli M."/>
            <person name="Nardi T."/>
            <person name="Gammuto L."/>
            <person name="Bellinzona G."/>
            <person name="Sabaneyeva E."/>
            <person name="Potekhin A."/>
            <person name="Serra V."/>
            <person name="Petroni G."/>
            <person name="Sassera D."/>
        </authorList>
    </citation>
    <scope>NUCLEOTIDE SEQUENCE [LARGE SCALE GENOMIC DNA]</scope>
    <source>
        <strain evidence="1 2">BOD18</strain>
    </source>
</reference>
<dbReference type="Pfam" id="PF03652">
    <property type="entry name" value="RuvX"/>
    <property type="match status" value="1"/>
</dbReference>
<dbReference type="RefSeq" id="WP_322497789.1">
    <property type="nucleotide sequence ID" value="NZ_JARGYT010000037.1"/>
</dbReference>